<dbReference type="InterPro" id="IPR027417">
    <property type="entry name" value="P-loop_NTPase"/>
</dbReference>
<name>A0A2W5K6V8_ANCNO</name>
<dbReference type="EMBL" id="QFPN01000014">
    <property type="protein sequence ID" value="PZQ10785.1"/>
    <property type="molecule type" value="Genomic_DNA"/>
</dbReference>
<evidence type="ECO:0000313" key="1">
    <source>
        <dbReference type="EMBL" id="PZQ10785.1"/>
    </source>
</evidence>
<accession>A0A2W5K6V8</accession>
<dbReference type="AlphaFoldDB" id="A0A2W5K6V8"/>
<organism evidence="1 2">
    <name type="scientific">Ancylobacter novellus</name>
    <name type="common">Thiobacillus novellus</name>
    <dbReference type="NCBI Taxonomy" id="921"/>
    <lineage>
        <taxon>Bacteria</taxon>
        <taxon>Pseudomonadati</taxon>
        <taxon>Pseudomonadota</taxon>
        <taxon>Alphaproteobacteria</taxon>
        <taxon>Hyphomicrobiales</taxon>
        <taxon>Xanthobacteraceae</taxon>
        <taxon>Ancylobacter</taxon>
    </lineage>
</organism>
<comment type="caution">
    <text evidence="1">The sequence shown here is derived from an EMBL/GenBank/DDBJ whole genome shotgun (WGS) entry which is preliminary data.</text>
</comment>
<proteinExistence type="predicted"/>
<gene>
    <name evidence="1" type="ORF">DI565_19600</name>
</gene>
<reference evidence="1 2" key="1">
    <citation type="submission" date="2017-08" db="EMBL/GenBank/DDBJ databases">
        <title>Infants hospitalized years apart are colonized by the same room-sourced microbial strains.</title>
        <authorList>
            <person name="Brooks B."/>
            <person name="Olm M.R."/>
            <person name="Firek B.A."/>
            <person name="Baker R."/>
            <person name="Thomas B.C."/>
            <person name="Morowitz M.J."/>
            <person name="Banfield J.F."/>
        </authorList>
    </citation>
    <scope>NUCLEOTIDE SEQUENCE [LARGE SCALE GENOMIC DNA]</scope>
    <source>
        <strain evidence="1">S2_005_003_R2_43</strain>
    </source>
</reference>
<dbReference type="SUPFAM" id="SSF52540">
    <property type="entry name" value="P-loop containing nucleoside triphosphate hydrolases"/>
    <property type="match status" value="1"/>
</dbReference>
<evidence type="ECO:0000313" key="2">
    <source>
        <dbReference type="Proteomes" id="UP000249577"/>
    </source>
</evidence>
<dbReference type="Proteomes" id="UP000249577">
    <property type="component" value="Unassembled WGS sequence"/>
</dbReference>
<sequence>MIASSDYKFVLLCNPKTATTAFESAYNRYADFRLGPRPKWKHINYRKYKNIFGDYFEHEGCDVYVVVRHPISTLVSWYSYRARSEIADPTHANYVNYTGGMSFERFVDEWSRPNAPSFARVTNFMDFCSTEDKKLAPLKYFRFEDIGRLNEVLSSKVGADVQLPVVNRSSSATVDYDRDAVSRVPRMARLIEAYEGIRFE</sequence>
<evidence type="ECO:0008006" key="3">
    <source>
        <dbReference type="Google" id="ProtNLM"/>
    </source>
</evidence>
<protein>
    <recommendedName>
        <fullName evidence="3">Sulfotransferase family protein</fullName>
    </recommendedName>
</protein>